<dbReference type="InterPro" id="IPR011105">
    <property type="entry name" value="Cell_wall_hydrolase_SleB"/>
</dbReference>
<sequence>MIAHAVAAAAALLVASSALADAGLYARAALASERAALQAAFERQGEVDVHAVAGRATPRLSIVDLTPLAREDDEAADALRRGLERADRTVSGAMSVGARARAEFEAVKPEGDEQWRCLTEALYFEARGEGLTGQIAVAEVILNRVDSPRFPNTVCEVVNQGADRLHACQFSYNCDGRPEAITNRRAFERAGRVARRMLDGRPRALTGRATHYHASSVSPRWASKLERTAVIGEHVFYREPDQVATR</sequence>
<dbReference type="AlphaFoldDB" id="A0A1M7U2W7"/>
<dbReference type="Pfam" id="PF07486">
    <property type="entry name" value="Hydrolase_2"/>
    <property type="match status" value="1"/>
</dbReference>
<reference evidence="3 4" key="1">
    <citation type="submission" date="2016-12" db="EMBL/GenBank/DDBJ databases">
        <authorList>
            <person name="Song W.-J."/>
            <person name="Kurnit D.M."/>
        </authorList>
    </citation>
    <scope>NUCLEOTIDE SEQUENCE [LARGE SCALE GENOMIC DNA]</scope>
    <source>
        <strain evidence="3 4">CGMCC 1.10808</strain>
    </source>
</reference>
<dbReference type="STRING" id="1189325.SAMN04488119_11326"/>
<name>A0A1M7U2W7_9RHOB</name>
<dbReference type="GO" id="GO:0016787">
    <property type="term" value="F:hydrolase activity"/>
    <property type="evidence" value="ECO:0007669"/>
    <property type="project" value="UniProtKB-KW"/>
</dbReference>
<organism evidence="3 4">
    <name type="scientific">Oceanicella actignis</name>
    <dbReference type="NCBI Taxonomy" id="1189325"/>
    <lineage>
        <taxon>Bacteria</taxon>
        <taxon>Pseudomonadati</taxon>
        <taxon>Pseudomonadota</taxon>
        <taxon>Alphaproteobacteria</taxon>
        <taxon>Rhodobacterales</taxon>
        <taxon>Paracoccaceae</taxon>
        <taxon>Oceanicella</taxon>
    </lineage>
</organism>
<dbReference type="InterPro" id="IPR042047">
    <property type="entry name" value="SleB_dom1"/>
</dbReference>
<feature type="domain" description="Cell wall hydrolase SleB" evidence="2">
    <location>
        <begin position="128"/>
        <end position="237"/>
    </location>
</feature>
<protein>
    <submittedName>
        <fullName evidence="3">Cell Wall Hydrolase</fullName>
    </submittedName>
</protein>
<dbReference type="Proteomes" id="UP000184066">
    <property type="component" value="Unassembled WGS sequence"/>
</dbReference>
<proteinExistence type="predicted"/>
<keyword evidence="3" id="KW-0378">Hydrolase</keyword>
<dbReference type="Gene3D" id="1.10.10.2520">
    <property type="entry name" value="Cell wall hydrolase SleB, domain 1"/>
    <property type="match status" value="1"/>
</dbReference>
<accession>A0A1M7U2W7</accession>
<evidence type="ECO:0000259" key="2">
    <source>
        <dbReference type="Pfam" id="PF07486"/>
    </source>
</evidence>
<keyword evidence="4" id="KW-1185">Reference proteome</keyword>
<evidence type="ECO:0000313" key="3">
    <source>
        <dbReference type="EMBL" id="SHN77234.1"/>
    </source>
</evidence>
<evidence type="ECO:0000256" key="1">
    <source>
        <dbReference type="SAM" id="SignalP"/>
    </source>
</evidence>
<gene>
    <name evidence="3" type="ORF">SAMN05216200_1156</name>
</gene>
<keyword evidence="1" id="KW-0732">Signal</keyword>
<dbReference type="RefSeq" id="WP_245728549.1">
    <property type="nucleotide sequence ID" value="NZ_FOHL01000013.1"/>
</dbReference>
<dbReference type="EMBL" id="FRDL01000015">
    <property type="protein sequence ID" value="SHN77234.1"/>
    <property type="molecule type" value="Genomic_DNA"/>
</dbReference>
<feature type="signal peptide" evidence="1">
    <location>
        <begin position="1"/>
        <end position="20"/>
    </location>
</feature>
<evidence type="ECO:0000313" key="4">
    <source>
        <dbReference type="Proteomes" id="UP000184066"/>
    </source>
</evidence>
<feature type="chain" id="PRO_5009929588" evidence="1">
    <location>
        <begin position="21"/>
        <end position="246"/>
    </location>
</feature>